<keyword evidence="1" id="KW-0812">Transmembrane</keyword>
<keyword evidence="1" id="KW-0472">Membrane</keyword>
<dbReference type="RefSeq" id="WP_089008318.1">
    <property type="nucleotide sequence ID" value="NZ_LT607411.1"/>
</dbReference>
<feature type="transmembrane region" description="Helical" evidence="1">
    <location>
        <begin position="70"/>
        <end position="91"/>
    </location>
</feature>
<feature type="transmembrane region" description="Helical" evidence="1">
    <location>
        <begin position="103"/>
        <end position="127"/>
    </location>
</feature>
<evidence type="ECO:0000256" key="1">
    <source>
        <dbReference type="SAM" id="Phobius"/>
    </source>
</evidence>
<feature type="transmembrane region" description="Helical" evidence="1">
    <location>
        <begin position="147"/>
        <end position="168"/>
    </location>
</feature>
<accession>A0A1C4YZK2</accession>
<keyword evidence="1" id="KW-1133">Transmembrane helix</keyword>
<reference evidence="3" key="1">
    <citation type="submission" date="2016-06" db="EMBL/GenBank/DDBJ databases">
        <authorList>
            <person name="Varghese N."/>
            <person name="Submissions Spin"/>
        </authorList>
    </citation>
    <scope>NUCLEOTIDE SEQUENCE [LARGE SCALE GENOMIC DNA]</scope>
    <source>
        <strain evidence="3">DSM 43909</strain>
    </source>
</reference>
<proteinExistence type="predicted"/>
<organism evidence="2 3">
    <name type="scientific">Micromonospora viridifaciens</name>
    <dbReference type="NCBI Taxonomy" id="1881"/>
    <lineage>
        <taxon>Bacteria</taxon>
        <taxon>Bacillati</taxon>
        <taxon>Actinomycetota</taxon>
        <taxon>Actinomycetes</taxon>
        <taxon>Micromonosporales</taxon>
        <taxon>Micromonosporaceae</taxon>
        <taxon>Micromonospora</taxon>
    </lineage>
</organism>
<evidence type="ECO:0000313" key="3">
    <source>
        <dbReference type="Proteomes" id="UP000198242"/>
    </source>
</evidence>
<gene>
    <name evidence="2" type="ORF">GA0074695_4898</name>
</gene>
<feature type="transmembrane region" description="Helical" evidence="1">
    <location>
        <begin position="180"/>
        <end position="201"/>
    </location>
</feature>
<feature type="transmembrane region" description="Helical" evidence="1">
    <location>
        <begin position="21"/>
        <end position="42"/>
    </location>
</feature>
<evidence type="ECO:0000313" key="2">
    <source>
        <dbReference type="EMBL" id="SCF26067.1"/>
    </source>
</evidence>
<feature type="transmembrane region" description="Helical" evidence="1">
    <location>
        <begin position="207"/>
        <end position="230"/>
    </location>
</feature>
<evidence type="ECO:0008006" key="4">
    <source>
        <dbReference type="Google" id="ProtNLM"/>
    </source>
</evidence>
<name>A0A1C4YZK2_MICVI</name>
<dbReference type="EMBL" id="LT607411">
    <property type="protein sequence ID" value="SCF26067.1"/>
    <property type="molecule type" value="Genomic_DNA"/>
</dbReference>
<protein>
    <recommendedName>
        <fullName evidence="4">DUF4386 domain-containing protein</fullName>
    </recommendedName>
</protein>
<dbReference type="Proteomes" id="UP000198242">
    <property type="component" value="Chromosome I"/>
</dbReference>
<sequence length="236" mass="24124">MSTMTAGPEVAPVAPEVSTRAGLGVAAGAAIALFVAMFGTWAPPPPEADAGVAGIRDWVGSSTSTLQLNAFAGVLALVALVVLTAALAGLVRQAAPRSVLGGITLLGGGLLAAINTVVTGFTLLWVLPDLATVDDATVQAWHAAAHLGQMLGELAVVAQSLLMGAFSVAALRARIVARWFCWLGIVLAAVGLSSALGLVVPSPVFDTAWLVGLYAWVLWPLLAAITFAVARWRRRG</sequence>
<dbReference type="AlphaFoldDB" id="A0A1C4YZK2"/>
<keyword evidence="3" id="KW-1185">Reference proteome</keyword>